<evidence type="ECO:0000256" key="3">
    <source>
        <dbReference type="ARBA" id="ARBA00023163"/>
    </source>
</evidence>
<dbReference type="PRINTS" id="PR00035">
    <property type="entry name" value="HTHGNTR"/>
</dbReference>
<keyword evidence="1" id="KW-0805">Transcription regulation</keyword>
<dbReference type="GO" id="GO:0003677">
    <property type="term" value="F:DNA binding"/>
    <property type="evidence" value="ECO:0007669"/>
    <property type="project" value="UniProtKB-KW"/>
</dbReference>
<dbReference type="GO" id="GO:0045892">
    <property type="term" value="P:negative regulation of DNA-templated transcription"/>
    <property type="evidence" value="ECO:0007669"/>
    <property type="project" value="TreeGrafter"/>
</dbReference>
<proteinExistence type="predicted"/>
<gene>
    <name evidence="6" type="ORF">EV675_0838</name>
</gene>
<sequence>MASARPTTDASDTSARAANTGPRGGLPMYAQLFALFRQRIENGVWPLNECIPSLDELMEEFDVGRVTVRHALGMLEAEGLVGRFRGRGTFVLARPQSNIWYRIPMNWDELTGPQPDIEVEWLESHECAQPPASVHAGAALGESYQALKRRLLRHHIPYGIGHTYIEKNVYAAFGADVLAKPIPLKILDARLPGGVGHAEQTVRASVADLDTARLLDLTSGAPVIQVTRSVLDHKGVLVYESLGVFRGDFVEIHTDLK</sequence>
<feature type="compositionally biased region" description="Low complexity" evidence="4">
    <location>
        <begin position="7"/>
        <end position="20"/>
    </location>
</feature>
<protein>
    <submittedName>
        <fullName evidence="6">GntR family transcriptional regulator</fullName>
    </submittedName>
</protein>
<evidence type="ECO:0000256" key="4">
    <source>
        <dbReference type="SAM" id="MobiDB-lite"/>
    </source>
</evidence>
<dbReference type="SUPFAM" id="SSF64288">
    <property type="entry name" value="Chorismate lyase-like"/>
    <property type="match status" value="1"/>
</dbReference>
<dbReference type="InterPro" id="IPR028978">
    <property type="entry name" value="Chorismate_lyase_/UTRA_dom_sf"/>
</dbReference>
<dbReference type="CDD" id="cd07377">
    <property type="entry name" value="WHTH_GntR"/>
    <property type="match status" value="1"/>
</dbReference>
<reference evidence="6 7" key="1">
    <citation type="submission" date="2019-02" db="EMBL/GenBank/DDBJ databases">
        <title>Genomic Encyclopedia of Type Strains, Phase IV (KMG-IV): sequencing the most valuable type-strain genomes for metagenomic binning, comparative biology and taxonomic classification.</title>
        <authorList>
            <person name="Goeker M."/>
        </authorList>
    </citation>
    <scope>NUCLEOTIDE SEQUENCE [LARGE SCALE GENOMIC DNA]</scope>
    <source>
        <strain evidence="6 7">K24</strain>
    </source>
</reference>
<dbReference type="SMART" id="SM00345">
    <property type="entry name" value="HTH_GNTR"/>
    <property type="match status" value="1"/>
</dbReference>
<evidence type="ECO:0000256" key="2">
    <source>
        <dbReference type="ARBA" id="ARBA00023125"/>
    </source>
</evidence>
<dbReference type="InterPro" id="IPR011663">
    <property type="entry name" value="UTRA"/>
</dbReference>
<dbReference type="AlphaFoldDB" id="A0A4Q7NIW5"/>
<dbReference type="Gene3D" id="3.40.1410.10">
    <property type="entry name" value="Chorismate lyase-like"/>
    <property type="match status" value="1"/>
</dbReference>
<keyword evidence="2" id="KW-0238">DNA-binding</keyword>
<evidence type="ECO:0000256" key="1">
    <source>
        <dbReference type="ARBA" id="ARBA00023015"/>
    </source>
</evidence>
<dbReference type="GO" id="GO:0003700">
    <property type="term" value="F:DNA-binding transcription factor activity"/>
    <property type="evidence" value="ECO:0007669"/>
    <property type="project" value="InterPro"/>
</dbReference>
<dbReference type="OrthoDB" id="8582866at2"/>
<dbReference type="Proteomes" id="UP000292445">
    <property type="component" value="Unassembled WGS sequence"/>
</dbReference>
<dbReference type="PANTHER" id="PTHR44846:SF1">
    <property type="entry name" value="MANNOSYL-D-GLYCERATE TRANSPORT_METABOLISM SYSTEM REPRESSOR MNGR-RELATED"/>
    <property type="match status" value="1"/>
</dbReference>
<evidence type="ECO:0000313" key="6">
    <source>
        <dbReference type="EMBL" id="RZS84818.1"/>
    </source>
</evidence>
<dbReference type="PANTHER" id="PTHR44846">
    <property type="entry name" value="MANNOSYL-D-GLYCERATE TRANSPORT/METABOLISM SYSTEM REPRESSOR MNGR-RELATED"/>
    <property type="match status" value="1"/>
</dbReference>
<comment type="caution">
    <text evidence="6">The sequence shown here is derived from an EMBL/GenBank/DDBJ whole genome shotgun (WGS) entry which is preliminary data.</text>
</comment>
<dbReference type="InterPro" id="IPR050679">
    <property type="entry name" value="Bact_HTH_transcr_reg"/>
</dbReference>
<accession>A0A4Q7NIW5</accession>
<dbReference type="PROSITE" id="PS50949">
    <property type="entry name" value="HTH_GNTR"/>
    <property type="match status" value="1"/>
</dbReference>
<keyword evidence="3" id="KW-0804">Transcription</keyword>
<feature type="region of interest" description="Disordered" evidence="4">
    <location>
        <begin position="1"/>
        <end position="22"/>
    </location>
</feature>
<dbReference type="Gene3D" id="1.10.10.10">
    <property type="entry name" value="Winged helix-like DNA-binding domain superfamily/Winged helix DNA-binding domain"/>
    <property type="match status" value="1"/>
</dbReference>
<dbReference type="InterPro" id="IPR000524">
    <property type="entry name" value="Tscrpt_reg_HTH_GntR"/>
</dbReference>
<dbReference type="InterPro" id="IPR036390">
    <property type="entry name" value="WH_DNA-bd_sf"/>
</dbReference>
<name>A0A4Q7NIW5_9BURK</name>
<dbReference type="RefSeq" id="WP_130356144.1">
    <property type="nucleotide sequence ID" value="NZ_SGXC01000001.1"/>
</dbReference>
<evidence type="ECO:0000259" key="5">
    <source>
        <dbReference type="PROSITE" id="PS50949"/>
    </source>
</evidence>
<feature type="domain" description="HTH gntR-type" evidence="5">
    <location>
        <begin position="26"/>
        <end position="94"/>
    </location>
</feature>
<dbReference type="Pfam" id="PF07702">
    <property type="entry name" value="UTRA"/>
    <property type="match status" value="1"/>
</dbReference>
<organism evidence="6 7">
    <name type="scientific">Pigmentiphaga kullae</name>
    <dbReference type="NCBI Taxonomy" id="151784"/>
    <lineage>
        <taxon>Bacteria</taxon>
        <taxon>Pseudomonadati</taxon>
        <taxon>Pseudomonadota</taxon>
        <taxon>Betaproteobacteria</taxon>
        <taxon>Burkholderiales</taxon>
        <taxon>Alcaligenaceae</taxon>
        <taxon>Pigmentiphaga</taxon>
    </lineage>
</organism>
<evidence type="ECO:0000313" key="7">
    <source>
        <dbReference type="Proteomes" id="UP000292445"/>
    </source>
</evidence>
<dbReference type="Pfam" id="PF00392">
    <property type="entry name" value="GntR"/>
    <property type="match status" value="1"/>
</dbReference>
<dbReference type="SMART" id="SM00866">
    <property type="entry name" value="UTRA"/>
    <property type="match status" value="1"/>
</dbReference>
<keyword evidence="7" id="KW-1185">Reference proteome</keyword>
<dbReference type="InterPro" id="IPR036388">
    <property type="entry name" value="WH-like_DNA-bd_sf"/>
</dbReference>
<dbReference type="EMBL" id="SGXC01000001">
    <property type="protein sequence ID" value="RZS84818.1"/>
    <property type="molecule type" value="Genomic_DNA"/>
</dbReference>
<dbReference type="SUPFAM" id="SSF46785">
    <property type="entry name" value="Winged helix' DNA-binding domain"/>
    <property type="match status" value="1"/>
</dbReference>